<accession>A0A4R0N8L7</accession>
<dbReference type="InterPro" id="IPR036388">
    <property type="entry name" value="WH-like_DNA-bd_sf"/>
</dbReference>
<accession>A0A4U1G483</accession>
<keyword evidence="9" id="KW-1185">Reference proteome</keyword>
<evidence type="ECO:0000256" key="4">
    <source>
        <dbReference type="ARBA" id="ARBA00023163"/>
    </source>
</evidence>
<protein>
    <submittedName>
        <fullName evidence="7">RNA polymerase sigma-70 factor</fullName>
    </submittedName>
</protein>
<dbReference type="EMBL" id="SWDX01000010">
    <property type="protein sequence ID" value="TKC57183.1"/>
    <property type="molecule type" value="Genomic_DNA"/>
</dbReference>
<sequence>MNVHSTYSDHKLTALLNSGDEAAFTEIYNRYWKMLLGVAYNHTRDKSDSEEIVQEVFFSLWNKREALNVHALDRYLATAVKFTVFNNYYRKRKRIDHMVSKMPYQESYEIEEEIAARFLQEQIDSIVTTLPEKCRLVFKYSREAGLKNHEIAREMGISEKTVEAHLSKAIKVVKGNLTDTGALLLFLSTLLNKN</sequence>
<evidence type="ECO:0000259" key="5">
    <source>
        <dbReference type="Pfam" id="PF04542"/>
    </source>
</evidence>
<dbReference type="SUPFAM" id="SSF88946">
    <property type="entry name" value="Sigma2 domain of RNA polymerase sigma factors"/>
    <property type="match status" value="1"/>
</dbReference>
<evidence type="ECO:0000313" key="7">
    <source>
        <dbReference type="EMBL" id="TCC96509.1"/>
    </source>
</evidence>
<keyword evidence="3" id="KW-0731">Sigma factor</keyword>
<dbReference type="Proteomes" id="UP000309594">
    <property type="component" value="Unassembled WGS sequence"/>
</dbReference>
<dbReference type="EMBL" id="SJSM01000005">
    <property type="protein sequence ID" value="TCC96509.1"/>
    <property type="molecule type" value="Genomic_DNA"/>
</dbReference>
<dbReference type="NCBIfam" id="TIGR02937">
    <property type="entry name" value="sigma70-ECF"/>
    <property type="match status" value="1"/>
</dbReference>
<dbReference type="GO" id="GO:0003677">
    <property type="term" value="F:DNA binding"/>
    <property type="evidence" value="ECO:0007669"/>
    <property type="project" value="InterPro"/>
</dbReference>
<feature type="domain" description="RNA polymerase sigma factor 70 region 4 type 2" evidence="6">
    <location>
        <begin position="121"/>
        <end position="171"/>
    </location>
</feature>
<organism evidence="7 9">
    <name type="scientific">Pedobacter hiemivivus</name>
    <dbReference type="NCBI Taxonomy" id="2530454"/>
    <lineage>
        <taxon>Bacteria</taxon>
        <taxon>Pseudomonadati</taxon>
        <taxon>Bacteroidota</taxon>
        <taxon>Sphingobacteriia</taxon>
        <taxon>Sphingobacteriales</taxon>
        <taxon>Sphingobacteriaceae</taxon>
        <taxon>Pedobacter</taxon>
    </lineage>
</organism>
<dbReference type="InterPro" id="IPR013325">
    <property type="entry name" value="RNA_pol_sigma_r2"/>
</dbReference>
<reference evidence="8 10" key="2">
    <citation type="submission" date="2019-04" db="EMBL/GenBank/DDBJ databases">
        <title>Pedobacter sp. RP-1-16 sp. nov., isolated from Arctic soil.</title>
        <authorList>
            <person name="Dahal R.H."/>
            <person name="Kim D.-U."/>
        </authorList>
    </citation>
    <scope>NUCLEOTIDE SEQUENCE [LARGE SCALE GENOMIC DNA]</scope>
    <source>
        <strain evidence="8 10">RP-1-16</strain>
    </source>
</reference>
<comment type="similarity">
    <text evidence="1">Belongs to the sigma-70 factor family. ECF subfamily.</text>
</comment>
<dbReference type="PRINTS" id="PR00038">
    <property type="entry name" value="HTHLUXR"/>
</dbReference>
<reference evidence="7 9" key="1">
    <citation type="submission" date="2019-02" db="EMBL/GenBank/DDBJ databases">
        <title>Pedobacter sp. RP-3-8 sp. nov., isolated from Arctic soil.</title>
        <authorList>
            <person name="Dahal R.H."/>
        </authorList>
    </citation>
    <scope>NUCLEOTIDE SEQUENCE [LARGE SCALE GENOMIC DNA]</scope>
    <source>
        <strain evidence="7 9">RP-3-8</strain>
    </source>
</reference>
<dbReference type="InterPro" id="IPR013324">
    <property type="entry name" value="RNA_pol_sigma_r3/r4-like"/>
</dbReference>
<proteinExistence type="inferred from homology"/>
<dbReference type="OrthoDB" id="1097528at2"/>
<dbReference type="PANTHER" id="PTHR43133:SF46">
    <property type="entry name" value="RNA POLYMERASE SIGMA-70 FACTOR ECF SUBFAMILY"/>
    <property type="match status" value="1"/>
</dbReference>
<evidence type="ECO:0000313" key="8">
    <source>
        <dbReference type="EMBL" id="TKC57183.1"/>
    </source>
</evidence>
<dbReference type="InterPro" id="IPR014327">
    <property type="entry name" value="RNA_pol_sigma70_bacteroid"/>
</dbReference>
<evidence type="ECO:0000256" key="2">
    <source>
        <dbReference type="ARBA" id="ARBA00023015"/>
    </source>
</evidence>
<comment type="caution">
    <text evidence="7">The sequence shown here is derived from an EMBL/GenBank/DDBJ whole genome shotgun (WGS) entry which is preliminary data.</text>
</comment>
<evidence type="ECO:0000256" key="1">
    <source>
        <dbReference type="ARBA" id="ARBA00010641"/>
    </source>
</evidence>
<evidence type="ECO:0000313" key="9">
    <source>
        <dbReference type="Proteomes" id="UP000291117"/>
    </source>
</evidence>
<dbReference type="InterPro" id="IPR000792">
    <property type="entry name" value="Tscrpt_reg_LuxR_C"/>
</dbReference>
<name>A0A4R0N8L7_9SPHI</name>
<evidence type="ECO:0000256" key="3">
    <source>
        <dbReference type="ARBA" id="ARBA00023082"/>
    </source>
</evidence>
<dbReference type="GO" id="GO:0006352">
    <property type="term" value="P:DNA-templated transcription initiation"/>
    <property type="evidence" value="ECO:0007669"/>
    <property type="project" value="InterPro"/>
</dbReference>
<dbReference type="Pfam" id="PF04542">
    <property type="entry name" value="Sigma70_r2"/>
    <property type="match status" value="1"/>
</dbReference>
<dbReference type="GO" id="GO:0016987">
    <property type="term" value="F:sigma factor activity"/>
    <property type="evidence" value="ECO:0007669"/>
    <property type="project" value="UniProtKB-KW"/>
</dbReference>
<dbReference type="NCBIfam" id="TIGR02985">
    <property type="entry name" value="Sig70_bacteroi1"/>
    <property type="match status" value="1"/>
</dbReference>
<dbReference type="InterPro" id="IPR007627">
    <property type="entry name" value="RNA_pol_sigma70_r2"/>
</dbReference>
<dbReference type="Pfam" id="PF08281">
    <property type="entry name" value="Sigma70_r4_2"/>
    <property type="match status" value="1"/>
</dbReference>
<keyword evidence="4" id="KW-0804">Transcription</keyword>
<dbReference type="InterPro" id="IPR039425">
    <property type="entry name" value="RNA_pol_sigma-70-like"/>
</dbReference>
<dbReference type="SUPFAM" id="SSF88659">
    <property type="entry name" value="Sigma3 and sigma4 domains of RNA polymerase sigma factors"/>
    <property type="match status" value="1"/>
</dbReference>
<gene>
    <name evidence="7" type="ORF">EZ444_11045</name>
    <name evidence="8" type="ORF">FBD94_21375</name>
</gene>
<dbReference type="RefSeq" id="WP_131608806.1">
    <property type="nucleotide sequence ID" value="NZ_SJSM01000005.1"/>
</dbReference>
<dbReference type="Gene3D" id="1.10.1740.10">
    <property type="match status" value="1"/>
</dbReference>
<dbReference type="PANTHER" id="PTHR43133">
    <property type="entry name" value="RNA POLYMERASE ECF-TYPE SIGMA FACTO"/>
    <property type="match status" value="1"/>
</dbReference>
<dbReference type="InterPro" id="IPR014284">
    <property type="entry name" value="RNA_pol_sigma-70_dom"/>
</dbReference>
<keyword evidence="2" id="KW-0805">Transcription regulation</keyword>
<dbReference type="AlphaFoldDB" id="A0A4R0N8L7"/>
<evidence type="ECO:0000313" key="10">
    <source>
        <dbReference type="Proteomes" id="UP000309594"/>
    </source>
</evidence>
<dbReference type="InterPro" id="IPR013249">
    <property type="entry name" value="RNA_pol_sigma70_r4_t2"/>
</dbReference>
<feature type="domain" description="RNA polymerase sigma-70 region 2" evidence="5">
    <location>
        <begin position="27"/>
        <end position="94"/>
    </location>
</feature>
<evidence type="ECO:0000259" key="6">
    <source>
        <dbReference type="Pfam" id="PF08281"/>
    </source>
</evidence>
<dbReference type="Proteomes" id="UP000291117">
    <property type="component" value="Unassembled WGS sequence"/>
</dbReference>
<dbReference type="Gene3D" id="1.10.10.10">
    <property type="entry name" value="Winged helix-like DNA-binding domain superfamily/Winged helix DNA-binding domain"/>
    <property type="match status" value="1"/>
</dbReference>